<dbReference type="RefSeq" id="WP_060635415.1">
    <property type="nucleotide sequence ID" value="NZ_CBXV010000004.1"/>
</dbReference>
<dbReference type="SUPFAM" id="SSF53850">
    <property type="entry name" value="Periplasmic binding protein-like II"/>
    <property type="match status" value="1"/>
</dbReference>
<feature type="transmembrane region" description="Helical" evidence="9">
    <location>
        <begin position="454"/>
        <end position="476"/>
    </location>
</feature>
<evidence type="ECO:0000313" key="12">
    <source>
        <dbReference type="Proteomes" id="UP000031518"/>
    </source>
</evidence>
<evidence type="ECO:0000259" key="10">
    <source>
        <dbReference type="PROSITE" id="PS50928"/>
    </source>
</evidence>
<evidence type="ECO:0000256" key="7">
    <source>
        <dbReference type="ARBA" id="ARBA00022989"/>
    </source>
</evidence>
<evidence type="ECO:0000313" key="11">
    <source>
        <dbReference type="EMBL" id="CDM65300.1"/>
    </source>
</evidence>
<keyword evidence="12" id="KW-1185">Reference proteome</keyword>
<gene>
    <name evidence="11" type="ORF">PYK22_01298</name>
</gene>
<dbReference type="CDD" id="cd13530">
    <property type="entry name" value="PBP2_peptides_like"/>
    <property type="match status" value="1"/>
</dbReference>
<protein>
    <submittedName>
        <fullName evidence="11">Amine acid ABC transporter, permease protein, 3-TM region, His/Glu/Gln/Arg/opine family</fullName>
    </submittedName>
</protein>
<dbReference type="InterPro" id="IPR035906">
    <property type="entry name" value="MetI-like_sf"/>
</dbReference>
<keyword evidence="4" id="KW-1003">Cell membrane</keyword>
<dbReference type="Pfam" id="PF00497">
    <property type="entry name" value="SBP_bac_3"/>
    <property type="match status" value="1"/>
</dbReference>
<keyword evidence="6" id="KW-0029">Amino-acid transport</keyword>
<accession>A0A0B6WYS2</accession>
<evidence type="ECO:0000256" key="2">
    <source>
        <dbReference type="ARBA" id="ARBA00010072"/>
    </source>
</evidence>
<dbReference type="AlphaFoldDB" id="A0A0B6WYS2"/>
<dbReference type="GO" id="GO:0015276">
    <property type="term" value="F:ligand-gated monoatomic ion channel activity"/>
    <property type="evidence" value="ECO:0007669"/>
    <property type="project" value="InterPro"/>
</dbReference>
<reference evidence="11 12" key="2">
    <citation type="submission" date="2015-01" db="EMBL/GenBank/DDBJ databases">
        <title>Complete genome sequence of Pyrinomonas methylaliphatogenes type strain K22T.</title>
        <authorList>
            <person name="Lee K.C.Y."/>
            <person name="Power J.F."/>
            <person name="Dunfield P.F."/>
            <person name="Morgan X.C."/>
            <person name="Huttenhower C."/>
            <person name="Stott M.B."/>
        </authorList>
    </citation>
    <scope>NUCLEOTIDE SEQUENCE [LARGE SCALE GENOMIC DNA]</scope>
    <source>
        <strain evidence="11 12">K22</strain>
    </source>
</reference>
<dbReference type="SMART" id="SM00079">
    <property type="entry name" value="PBPe"/>
    <property type="match status" value="1"/>
</dbReference>
<dbReference type="CDD" id="cd06261">
    <property type="entry name" value="TM_PBP2"/>
    <property type="match status" value="1"/>
</dbReference>
<comment type="similarity">
    <text evidence="2">Belongs to the binding-protein-dependent transport system permease family. HisMQ subfamily.</text>
</comment>
<feature type="transmembrane region" description="Helical" evidence="9">
    <location>
        <begin position="336"/>
        <end position="358"/>
    </location>
</feature>
<dbReference type="STRING" id="454194.PYK22_01298"/>
<sequence>MSGELSGRRALVLFLCIAFSVAGCAQEERVLRWGADPSGGAPYVFTDPAHPDRYIGYEKEMVEALAARMGRRAVMVATDWEGIVPALERGEFDIIVNGLEPTADRAARILFSKPYYVFQLQLTVRRDERVINSLEDCRNRLVGTLGNTAASRLLAQKGIRFRSYAEPGTAYRDLELGRVDAVLMDVPMEIYYARGNPRLRPAGPPFYRGVYVIGLRKGDEALKAEVDAAIEAIMRDGTLERILRKWDLWDDAQAELQAAVKRGEEPRYEMTAATFNWTDALARLARAALITVLLAFGAMFIALSLGLSLAVGQSKGPSWLQAVCTVYIEFFRGTPVLVQLLFLYFGLPQIGIALPGWLTALVGLGLNYAAYESQVYRAAFEAVPRGQWEAAYSLGMGPALAFRRIILPQAFRIALPPVTNDFVSLFKDTSVAYAISVWELATAYRELANATGEFLLLGAIVSAFYLAMSLPLAHIARRLERRQQRRQALQALVVEAAT</sequence>
<keyword evidence="3 9" id="KW-0813">Transport</keyword>
<evidence type="ECO:0000256" key="3">
    <source>
        <dbReference type="ARBA" id="ARBA00022448"/>
    </source>
</evidence>
<dbReference type="PANTHER" id="PTHR30614:SF0">
    <property type="entry name" value="L-CYSTINE TRANSPORT SYSTEM PERMEASE PROTEIN TCYL"/>
    <property type="match status" value="1"/>
</dbReference>
<keyword evidence="8 9" id="KW-0472">Membrane</keyword>
<evidence type="ECO:0000256" key="4">
    <source>
        <dbReference type="ARBA" id="ARBA00022475"/>
    </source>
</evidence>
<keyword evidence="7 9" id="KW-1133">Transmembrane helix</keyword>
<comment type="subcellular location">
    <subcellularLocation>
        <location evidence="1">Cell inner membrane</location>
        <topology evidence="1">Multi-pass membrane protein</topology>
    </subcellularLocation>
    <subcellularLocation>
        <location evidence="9">Cell membrane</location>
        <topology evidence="9">Multi-pass membrane protein</topology>
    </subcellularLocation>
</comment>
<dbReference type="InterPro" id="IPR000515">
    <property type="entry name" value="MetI-like"/>
</dbReference>
<dbReference type="InterPro" id="IPR043429">
    <property type="entry name" value="ArtM/GltK/GlnP/TcyL/YhdX-like"/>
</dbReference>
<dbReference type="NCBIfam" id="TIGR01726">
    <property type="entry name" value="HEQRo_perm_3TM"/>
    <property type="match status" value="1"/>
</dbReference>
<dbReference type="Gene3D" id="3.40.190.10">
    <property type="entry name" value="Periplasmic binding protein-like II"/>
    <property type="match status" value="2"/>
</dbReference>
<dbReference type="InterPro" id="IPR001638">
    <property type="entry name" value="Solute-binding_3/MltF_N"/>
</dbReference>
<dbReference type="InterPro" id="IPR010065">
    <property type="entry name" value="AA_ABC_transptr_permease_3TM"/>
</dbReference>
<evidence type="ECO:0000256" key="9">
    <source>
        <dbReference type="RuleBase" id="RU363032"/>
    </source>
</evidence>
<evidence type="ECO:0000256" key="8">
    <source>
        <dbReference type="ARBA" id="ARBA00023136"/>
    </source>
</evidence>
<feature type="transmembrane region" description="Helical" evidence="9">
    <location>
        <begin position="288"/>
        <end position="311"/>
    </location>
</feature>
<dbReference type="PANTHER" id="PTHR30614">
    <property type="entry name" value="MEMBRANE COMPONENT OF AMINO ACID ABC TRANSPORTER"/>
    <property type="match status" value="1"/>
</dbReference>
<dbReference type="GO" id="GO:0006865">
    <property type="term" value="P:amino acid transport"/>
    <property type="evidence" value="ECO:0007669"/>
    <property type="project" value="UniProtKB-KW"/>
</dbReference>
<keyword evidence="5 9" id="KW-0812">Transmembrane</keyword>
<dbReference type="Gene3D" id="1.10.3720.10">
    <property type="entry name" value="MetI-like"/>
    <property type="match status" value="1"/>
</dbReference>
<dbReference type="EMBL" id="CBXV010000004">
    <property type="protein sequence ID" value="CDM65300.1"/>
    <property type="molecule type" value="Genomic_DNA"/>
</dbReference>
<dbReference type="Proteomes" id="UP000031518">
    <property type="component" value="Unassembled WGS sequence"/>
</dbReference>
<dbReference type="InterPro" id="IPR001320">
    <property type="entry name" value="Iontro_rcpt_C"/>
</dbReference>
<reference evidence="11 12" key="1">
    <citation type="submission" date="2013-12" db="EMBL/GenBank/DDBJ databases">
        <authorList>
            <person name="Stott M."/>
        </authorList>
    </citation>
    <scope>NUCLEOTIDE SEQUENCE [LARGE SCALE GENOMIC DNA]</scope>
    <source>
        <strain evidence="11 12">K22</strain>
    </source>
</reference>
<name>A0A0B6WYS2_9BACT</name>
<dbReference type="GO" id="GO:0043190">
    <property type="term" value="C:ATP-binding cassette (ABC) transporter complex"/>
    <property type="evidence" value="ECO:0007669"/>
    <property type="project" value="InterPro"/>
</dbReference>
<feature type="domain" description="ABC transmembrane type-1" evidence="10">
    <location>
        <begin position="288"/>
        <end position="476"/>
    </location>
</feature>
<evidence type="ECO:0000256" key="1">
    <source>
        <dbReference type="ARBA" id="ARBA00004429"/>
    </source>
</evidence>
<dbReference type="SUPFAM" id="SSF161098">
    <property type="entry name" value="MetI-like"/>
    <property type="match status" value="1"/>
</dbReference>
<dbReference type="PROSITE" id="PS50928">
    <property type="entry name" value="ABC_TM1"/>
    <property type="match status" value="1"/>
</dbReference>
<organism evidence="11 12">
    <name type="scientific">Pyrinomonas methylaliphatogenes</name>
    <dbReference type="NCBI Taxonomy" id="454194"/>
    <lineage>
        <taxon>Bacteria</taxon>
        <taxon>Pseudomonadati</taxon>
        <taxon>Acidobacteriota</taxon>
        <taxon>Blastocatellia</taxon>
        <taxon>Blastocatellales</taxon>
        <taxon>Pyrinomonadaceae</taxon>
        <taxon>Pyrinomonas</taxon>
    </lineage>
</organism>
<dbReference type="Pfam" id="PF00528">
    <property type="entry name" value="BPD_transp_1"/>
    <property type="match status" value="1"/>
</dbReference>
<evidence type="ECO:0000256" key="6">
    <source>
        <dbReference type="ARBA" id="ARBA00022970"/>
    </source>
</evidence>
<dbReference type="SMART" id="SM00062">
    <property type="entry name" value="PBPb"/>
    <property type="match status" value="1"/>
</dbReference>
<proteinExistence type="inferred from homology"/>
<evidence type="ECO:0000256" key="5">
    <source>
        <dbReference type="ARBA" id="ARBA00022692"/>
    </source>
</evidence>